<dbReference type="STRING" id="260086.SAMN05216207_100975"/>
<dbReference type="PANTHER" id="PTHR48090:SF7">
    <property type="entry name" value="RFBJ PROTEIN"/>
    <property type="match status" value="1"/>
</dbReference>
<dbReference type="AlphaFoldDB" id="A0A1I4WU43"/>
<dbReference type="PANTHER" id="PTHR48090">
    <property type="entry name" value="UNDECAPRENYL-PHOSPHATE 4-DEOXY-4-FORMAMIDO-L-ARABINOSE TRANSFERASE-RELATED"/>
    <property type="match status" value="1"/>
</dbReference>
<dbReference type="InterPro" id="IPR001173">
    <property type="entry name" value="Glyco_trans_2-like"/>
</dbReference>
<dbReference type="GO" id="GO:0016740">
    <property type="term" value="F:transferase activity"/>
    <property type="evidence" value="ECO:0007669"/>
    <property type="project" value="UniProtKB-KW"/>
</dbReference>
<proteinExistence type="inferred from homology"/>
<dbReference type="CDD" id="cd04179">
    <property type="entry name" value="DPM_DPG-synthase_like"/>
    <property type="match status" value="1"/>
</dbReference>
<dbReference type="Pfam" id="PF00535">
    <property type="entry name" value="Glycos_transf_2"/>
    <property type="match status" value="1"/>
</dbReference>
<dbReference type="InterPro" id="IPR029044">
    <property type="entry name" value="Nucleotide-diphossugar_trans"/>
</dbReference>
<evidence type="ECO:0000313" key="4">
    <source>
        <dbReference type="Proteomes" id="UP000199614"/>
    </source>
</evidence>
<keyword evidence="4" id="KW-1185">Reference proteome</keyword>
<evidence type="ECO:0000256" key="1">
    <source>
        <dbReference type="ARBA" id="ARBA00006739"/>
    </source>
</evidence>
<evidence type="ECO:0000259" key="2">
    <source>
        <dbReference type="Pfam" id="PF00535"/>
    </source>
</evidence>
<protein>
    <submittedName>
        <fullName evidence="3">Glycosyl transferase family 2</fullName>
    </submittedName>
</protein>
<dbReference type="RefSeq" id="WP_093341144.1">
    <property type="nucleotide sequence ID" value="NZ_FOUY01000009.1"/>
</dbReference>
<dbReference type="OrthoDB" id="9810303at2"/>
<evidence type="ECO:0000313" key="3">
    <source>
        <dbReference type="EMBL" id="SFN16686.1"/>
    </source>
</evidence>
<dbReference type="Proteomes" id="UP000199614">
    <property type="component" value="Unassembled WGS sequence"/>
</dbReference>
<reference evidence="3 4" key="1">
    <citation type="submission" date="2016-10" db="EMBL/GenBank/DDBJ databases">
        <authorList>
            <person name="de Groot N.N."/>
        </authorList>
    </citation>
    <scope>NUCLEOTIDE SEQUENCE [LARGE SCALE GENOMIC DNA]</scope>
    <source>
        <strain evidence="3 4">CGMCC 4.1877</strain>
    </source>
</reference>
<dbReference type="InterPro" id="IPR050256">
    <property type="entry name" value="Glycosyltransferase_2"/>
</dbReference>
<dbReference type="EMBL" id="FOUY01000009">
    <property type="protein sequence ID" value="SFN16686.1"/>
    <property type="molecule type" value="Genomic_DNA"/>
</dbReference>
<keyword evidence="3" id="KW-0808">Transferase</keyword>
<gene>
    <name evidence="3" type="ORF">SAMN05216207_100975</name>
</gene>
<organism evidence="3 4">
    <name type="scientific">Pseudonocardia ammonioxydans</name>
    <dbReference type="NCBI Taxonomy" id="260086"/>
    <lineage>
        <taxon>Bacteria</taxon>
        <taxon>Bacillati</taxon>
        <taxon>Actinomycetota</taxon>
        <taxon>Actinomycetes</taxon>
        <taxon>Pseudonocardiales</taxon>
        <taxon>Pseudonocardiaceae</taxon>
        <taxon>Pseudonocardia</taxon>
    </lineage>
</organism>
<sequence>MDVVADTGTWVVVPVYNEETVIADVVDEIRVRFPNVVCIDDGSRDASAERIAGTRAHLVKHPINLGQGASLQTGIDYALRRGAERIVTFDADGQHDVADAARMVEIVRSGEADVVLGSRFLDSTEPVPVLKRLVLRTVAALSPASRKLKLTDAHNGLRVLSRPVVEELRISMNGMAHASEIVAALARSSWRIVEAPVTIRYTEYSQSKGQSLFNGVNILFDLSVRQR</sequence>
<accession>A0A1I4WU43</accession>
<dbReference type="SUPFAM" id="SSF53448">
    <property type="entry name" value="Nucleotide-diphospho-sugar transferases"/>
    <property type="match status" value="1"/>
</dbReference>
<name>A0A1I4WU43_PSUAM</name>
<feature type="domain" description="Glycosyltransferase 2-like" evidence="2">
    <location>
        <begin position="11"/>
        <end position="168"/>
    </location>
</feature>
<comment type="similarity">
    <text evidence="1">Belongs to the glycosyltransferase 2 family.</text>
</comment>
<dbReference type="Gene3D" id="3.90.550.10">
    <property type="entry name" value="Spore Coat Polysaccharide Biosynthesis Protein SpsA, Chain A"/>
    <property type="match status" value="1"/>
</dbReference>